<evidence type="ECO:0000313" key="1">
    <source>
        <dbReference type="EMBL" id="GIY54873.1"/>
    </source>
</evidence>
<sequence length="115" mass="12822">MLHEINTLPGVVVLTTEVNTLWNRAVYILKGRDDNAHCDRLHPRLHSPSLRGVKCVLNCAVFCLQEYSPQKYTPPQSFSVGAGLVQSFVSIPPSLHFCWISLGGGLQDSCLRSEW</sequence>
<proteinExistence type="predicted"/>
<keyword evidence="2" id="KW-1185">Reference proteome</keyword>
<evidence type="ECO:0000313" key="2">
    <source>
        <dbReference type="Proteomes" id="UP001054837"/>
    </source>
</evidence>
<organism evidence="1 2">
    <name type="scientific">Caerostris darwini</name>
    <dbReference type="NCBI Taxonomy" id="1538125"/>
    <lineage>
        <taxon>Eukaryota</taxon>
        <taxon>Metazoa</taxon>
        <taxon>Ecdysozoa</taxon>
        <taxon>Arthropoda</taxon>
        <taxon>Chelicerata</taxon>
        <taxon>Arachnida</taxon>
        <taxon>Araneae</taxon>
        <taxon>Araneomorphae</taxon>
        <taxon>Entelegynae</taxon>
        <taxon>Araneoidea</taxon>
        <taxon>Araneidae</taxon>
        <taxon>Caerostris</taxon>
    </lineage>
</organism>
<name>A0AAV4UAR5_9ARAC</name>
<gene>
    <name evidence="1" type="ORF">CDAR_425331</name>
</gene>
<dbReference type="AlphaFoldDB" id="A0AAV4UAR5"/>
<protein>
    <submittedName>
        <fullName evidence="1">Uncharacterized protein</fullName>
    </submittedName>
</protein>
<reference evidence="1 2" key="1">
    <citation type="submission" date="2021-06" db="EMBL/GenBank/DDBJ databases">
        <title>Caerostris darwini draft genome.</title>
        <authorList>
            <person name="Kono N."/>
            <person name="Arakawa K."/>
        </authorList>
    </citation>
    <scope>NUCLEOTIDE SEQUENCE [LARGE SCALE GENOMIC DNA]</scope>
</reference>
<dbReference type="EMBL" id="BPLQ01010987">
    <property type="protein sequence ID" value="GIY54873.1"/>
    <property type="molecule type" value="Genomic_DNA"/>
</dbReference>
<dbReference type="Proteomes" id="UP001054837">
    <property type="component" value="Unassembled WGS sequence"/>
</dbReference>
<accession>A0AAV4UAR5</accession>
<comment type="caution">
    <text evidence="1">The sequence shown here is derived from an EMBL/GenBank/DDBJ whole genome shotgun (WGS) entry which is preliminary data.</text>
</comment>